<reference evidence="2 3" key="1">
    <citation type="submission" date="2016-10" db="EMBL/GenBank/DDBJ databases">
        <authorList>
            <person name="de Groot N.N."/>
        </authorList>
    </citation>
    <scope>NUCLEOTIDE SEQUENCE [LARGE SCALE GENOMIC DNA]</scope>
    <source>
        <strain evidence="2 3">DSM 19981</strain>
    </source>
</reference>
<dbReference type="GO" id="GO:0016853">
    <property type="term" value="F:isomerase activity"/>
    <property type="evidence" value="ECO:0007669"/>
    <property type="project" value="UniProtKB-KW"/>
</dbReference>
<dbReference type="Pfam" id="PF07883">
    <property type="entry name" value="Cupin_2"/>
    <property type="match status" value="1"/>
</dbReference>
<accession>A0A1I4BY41</accession>
<name>A0A1I4BY41_9PROT</name>
<dbReference type="InterPro" id="IPR011051">
    <property type="entry name" value="RmlC_Cupin_sf"/>
</dbReference>
<gene>
    <name evidence="2" type="ORF">SAMN02745775_106187</name>
</gene>
<dbReference type="Gene3D" id="2.60.120.10">
    <property type="entry name" value="Jelly Rolls"/>
    <property type="match status" value="1"/>
</dbReference>
<dbReference type="STRING" id="1123062.SAMN02745775_106187"/>
<dbReference type="EMBL" id="FOSQ01000006">
    <property type="protein sequence ID" value="SFK72851.1"/>
    <property type="molecule type" value="Genomic_DNA"/>
</dbReference>
<protein>
    <submittedName>
        <fullName evidence="2">Mannose-6-phosphate isomerase, cupin superfamily</fullName>
    </submittedName>
</protein>
<dbReference type="Proteomes" id="UP000199473">
    <property type="component" value="Unassembled WGS sequence"/>
</dbReference>
<sequence length="131" mass="14375">MTFETRALHQAPDVLAPDGAEVRLLVRAAGGTMAHFKLNPGEVSMAVTHRTVEELWYVVAGRGEMWRRDATREEVTPLVPGISISIPLGTEFQFRAAADEAFEAVAITMPPWPGPDEAVHVEGRWTAKLRG</sequence>
<dbReference type="InterPro" id="IPR013096">
    <property type="entry name" value="Cupin_2"/>
</dbReference>
<evidence type="ECO:0000313" key="3">
    <source>
        <dbReference type="Proteomes" id="UP000199473"/>
    </source>
</evidence>
<organism evidence="2 3">
    <name type="scientific">Falsiroseomonas stagni DSM 19981</name>
    <dbReference type="NCBI Taxonomy" id="1123062"/>
    <lineage>
        <taxon>Bacteria</taxon>
        <taxon>Pseudomonadati</taxon>
        <taxon>Pseudomonadota</taxon>
        <taxon>Alphaproteobacteria</taxon>
        <taxon>Acetobacterales</taxon>
        <taxon>Roseomonadaceae</taxon>
        <taxon>Falsiroseomonas</taxon>
    </lineage>
</organism>
<proteinExistence type="predicted"/>
<keyword evidence="3" id="KW-1185">Reference proteome</keyword>
<dbReference type="OrthoDB" id="5639206at2"/>
<evidence type="ECO:0000313" key="2">
    <source>
        <dbReference type="EMBL" id="SFK72851.1"/>
    </source>
</evidence>
<dbReference type="AlphaFoldDB" id="A0A1I4BY41"/>
<evidence type="ECO:0000259" key="1">
    <source>
        <dbReference type="Pfam" id="PF07883"/>
    </source>
</evidence>
<dbReference type="SUPFAM" id="SSF51182">
    <property type="entry name" value="RmlC-like cupins"/>
    <property type="match status" value="1"/>
</dbReference>
<feature type="domain" description="Cupin type-2" evidence="1">
    <location>
        <begin position="35"/>
        <end position="107"/>
    </location>
</feature>
<dbReference type="InterPro" id="IPR014710">
    <property type="entry name" value="RmlC-like_jellyroll"/>
</dbReference>
<keyword evidence="2" id="KW-0413">Isomerase</keyword>
<dbReference type="RefSeq" id="WP_092961027.1">
    <property type="nucleotide sequence ID" value="NZ_FOSQ01000006.1"/>
</dbReference>